<accession>A0AAD7DGM7</accession>
<protein>
    <submittedName>
        <fullName evidence="1">Uncharacterized protein</fullName>
    </submittedName>
</protein>
<organism evidence="1 2">
    <name type="scientific">Mycena rosella</name>
    <name type="common">Pink bonnet</name>
    <name type="synonym">Agaricus rosellus</name>
    <dbReference type="NCBI Taxonomy" id="1033263"/>
    <lineage>
        <taxon>Eukaryota</taxon>
        <taxon>Fungi</taxon>
        <taxon>Dikarya</taxon>
        <taxon>Basidiomycota</taxon>
        <taxon>Agaricomycotina</taxon>
        <taxon>Agaricomycetes</taxon>
        <taxon>Agaricomycetidae</taxon>
        <taxon>Agaricales</taxon>
        <taxon>Marasmiineae</taxon>
        <taxon>Mycenaceae</taxon>
        <taxon>Mycena</taxon>
    </lineage>
</organism>
<dbReference type="Proteomes" id="UP001221757">
    <property type="component" value="Unassembled WGS sequence"/>
</dbReference>
<name>A0AAD7DGM7_MYCRO</name>
<feature type="non-terminal residue" evidence="1">
    <location>
        <position position="1"/>
    </location>
</feature>
<sequence length="180" mass="19682">MLHYLSSYSGLARLTVNGPARDVSPPEELALADVFFLSALTKYAETLVHLSCSASVEGKWGFTPSNSDVLSRMPRLKTLMTSVNMADLRQNGDTVELLLDAIPNLPSLTSIIGGAGASAHVLRLPDEIITIENECYTELIREKGALTTTWNRKKRVTRLSSTPVRLGMLSARPVDRVDLL</sequence>
<evidence type="ECO:0000313" key="1">
    <source>
        <dbReference type="EMBL" id="KAJ7690526.1"/>
    </source>
</evidence>
<dbReference type="EMBL" id="JARKIE010000064">
    <property type="protein sequence ID" value="KAJ7690526.1"/>
    <property type="molecule type" value="Genomic_DNA"/>
</dbReference>
<gene>
    <name evidence="1" type="ORF">B0H17DRAFT_983138</name>
</gene>
<keyword evidence="2" id="KW-1185">Reference proteome</keyword>
<proteinExistence type="predicted"/>
<reference evidence="1" key="1">
    <citation type="submission" date="2023-03" db="EMBL/GenBank/DDBJ databases">
        <title>Massive genome expansion in bonnet fungi (Mycena s.s.) driven by repeated elements and novel gene families across ecological guilds.</title>
        <authorList>
            <consortium name="Lawrence Berkeley National Laboratory"/>
            <person name="Harder C.B."/>
            <person name="Miyauchi S."/>
            <person name="Viragh M."/>
            <person name="Kuo A."/>
            <person name="Thoen E."/>
            <person name="Andreopoulos B."/>
            <person name="Lu D."/>
            <person name="Skrede I."/>
            <person name="Drula E."/>
            <person name="Henrissat B."/>
            <person name="Morin E."/>
            <person name="Kohler A."/>
            <person name="Barry K."/>
            <person name="LaButti K."/>
            <person name="Morin E."/>
            <person name="Salamov A."/>
            <person name="Lipzen A."/>
            <person name="Mereny Z."/>
            <person name="Hegedus B."/>
            <person name="Baldrian P."/>
            <person name="Stursova M."/>
            <person name="Weitz H."/>
            <person name="Taylor A."/>
            <person name="Grigoriev I.V."/>
            <person name="Nagy L.G."/>
            <person name="Martin F."/>
            <person name="Kauserud H."/>
        </authorList>
    </citation>
    <scope>NUCLEOTIDE SEQUENCE</scope>
    <source>
        <strain evidence="1">CBHHK067</strain>
    </source>
</reference>
<comment type="caution">
    <text evidence="1">The sequence shown here is derived from an EMBL/GenBank/DDBJ whole genome shotgun (WGS) entry which is preliminary data.</text>
</comment>
<evidence type="ECO:0000313" key="2">
    <source>
        <dbReference type="Proteomes" id="UP001221757"/>
    </source>
</evidence>
<dbReference type="AlphaFoldDB" id="A0AAD7DGM7"/>